<gene>
    <name evidence="16" type="ORF">BJ508DRAFT_416701</name>
</gene>
<evidence type="ECO:0000256" key="11">
    <source>
        <dbReference type="ARBA" id="ARBA00022977"/>
    </source>
</evidence>
<evidence type="ECO:0000256" key="12">
    <source>
        <dbReference type="ARBA" id="ARBA00047334"/>
    </source>
</evidence>
<keyword evidence="17" id="KW-1185">Reference proteome</keyword>
<evidence type="ECO:0000256" key="9">
    <source>
        <dbReference type="ARBA" id="ARBA00022840"/>
    </source>
</evidence>
<comment type="catalytic activity">
    <reaction evidence="14">
        <text>2-[(2R,5Z)-2-carboxy-4-methylthiazol-5(2H)-ylidene]ethyl phosphate + 4-amino-2-methyl-5-(diphosphooxymethyl)pyrimidine + 2 H(+) = thiamine phosphate + CO2 + diphosphate</text>
        <dbReference type="Rhea" id="RHEA:47844"/>
        <dbReference type="ChEBI" id="CHEBI:15378"/>
        <dbReference type="ChEBI" id="CHEBI:16526"/>
        <dbReference type="ChEBI" id="CHEBI:33019"/>
        <dbReference type="ChEBI" id="CHEBI:37575"/>
        <dbReference type="ChEBI" id="CHEBI:57841"/>
        <dbReference type="ChEBI" id="CHEBI:62899"/>
        <dbReference type="EC" id="2.5.1.3"/>
    </reaction>
</comment>
<dbReference type="Pfam" id="PF02110">
    <property type="entry name" value="HK"/>
    <property type="match status" value="1"/>
</dbReference>
<dbReference type="GO" id="GO:0005737">
    <property type="term" value="C:cytoplasm"/>
    <property type="evidence" value="ECO:0007669"/>
    <property type="project" value="TreeGrafter"/>
</dbReference>
<dbReference type="InterPro" id="IPR000417">
    <property type="entry name" value="Hyethyz_kinase"/>
</dbReference>
<keyword evidence="7" id="KW-0547">Nucleotide-binding</keyword>
<comment type="pathway">
    <text evidence="3">Cofactor biosynthesis; thiamine diphosphate biosynthesis; 4-methyl-5-(2-phosphoethyl)-thiazole from 5-(2-hydroxyethyl)-4-methylthiazole: step 1/1.</text>
</comment>
<dbReference type="OrthoDB" id="4994at2759"/>
<feature type="domain" description="Thiamine phosphate synthase/TenI" evidence="15">
    <location>
        <begin position="11"/>
        <end position="208"/>
    </location>
</feature>
<dbReference type="InterPro" id="IPR029056">
    <property type="entry name" value="Ribokinase-like"/>
</dbReference>
<organism evidence="16 17">
    <name type="scientific">Ascobolus immersus RN42</name>
    <dbReference type="NCBI Taxonomy" id="1160509"/>
    <lineage>
        <taxon>Eukaryota</taxon>
        <taxon>Fungi</taxon>
        <taxon>Dikarya</taxon>
        <taxon>Ascomycota</taxon>
        <taxon>Pezizomycotina</taxon>
        <taxon>Pezizomycetes</taxon>
        <taxon>Pezizales</taxon>
        <taxon>Ascobolaceae</taxon>
        <taxon>Ascobolus</taxon>
    </lineage>
</organism>
<dbReference type="GO" id="GO:0009229">
    <property type="term" value="P:thiamine diphosphate biosynthetic process"/>
    <property type="evidence" value="ECO:0007669"/>
    <property type="project" value="UniProtKB-UniPathway"/>
</dbReference>
<comment type="catalytic activity">
    <reaction evidence="1">
        <text>5-(2-hydroxyethyl)-4-methylthiazole + ATP = 4-methyl-5-(2-phosphooxyethyl)-thiazole + ADP + H(+)</text>
        <dbReference type="Rhea" id="RHEA:24212"/>
        <dbReference type="ChEBI" id="CHEBI:15378"/>
        <dbReference type="ChEBI" id="CHEBI:17957"/>
        <dbReference type="ChEBI" id="CHEBI:30616"/>
        <dbReference type="ChEBI" id="CHEBI:58296"/>
        <dbReference type="ChEBI" id="CHEBI:456216"/>
        <dbReference type="EC" id="2.7.1.50"/>
    </reaction>
</comment>
<dbReference type="GO" id="GO:0005524">
    <property type="term" value="F:ATP binding"/>
    <property type="evidence" value="ECO:0007669"/>
    <property type="project" value="UniProtKB-KW"/>
</dbReference>
<evidence type="ECO:0000259" key="15">
    <source>
        <dbReference type="Pfam" id="PF02581"/>
    </source>
</evidence>
<dbReference type="SUPFAM" id="SSF51391">
    <property type="entry name" value="Thiamin phosphate synthase"/>
    <property type="match status" value="1"/>
</dbReference>
<dbReference type="HAMAP" id="MF_00228">
    <property type="entry name" value="Thz_kinase"/>
    <property type="match status" value="1"/>
</dbReference>
<keyword evidence="9" id="KW-0067">ATP-binding</keyword>
<dbReference type="Gene3D" id="3.20.20.70">
    <property type="entry name" value="Aldolase class I"/>
    <property type="match status" value="1"/>
</dbReference>
<dbReference type="NCBIfam" id="NF006830">
    <property type="entry name" value="PRK09355.1"/>
    <property type="match status" value="1"/>
</dbReference>
<sequence>MESKHNFDLSVYLVTSPVASFPSEDAYLKHLETALSSDAITVLQLREKKLSDDAFLALARKVKKLTDKAKVPLVINDNLFVCKEVGAEGLHIGWDDVGYETARKELPESTFIGLSASTLDQALACARLKADYIGLGPIFPTSSKPDANPPCFAYGAREILEELSKLEGAPPVVGIGGIDEGNTEYLQWMCNDGRSGVTLDGVAVISAIMASPQPDEAAKRLKELWERTTYTFAPKPVTLEVPSGTAFRTVLGKVREKKPLVHNMTNTVVQTISANMLLAFHASPIMSLASSEVEDLSKICDGVVLNIGTLDESTSTLFTKAVAAYNAAGKVVVFDPVGAGATKLRRETTKRILESGYITVIKGNASEIATVAGDLAGSVAEQRGVDAVKSDSSVDVQAELVLKVAKRYRTTVVQTGEVDIVSDGTRTWTLRNGTPLQELTTGAGCALGGILAASVAAGGDVAGSCVVGLTAYNLAAERAAKVVGDSSPGSFVGVWVDEVHKAVKDAGAGGYDGARVELLK</sequence>
<dbReference type="STRING" id="1160509.A0A3N4I1T6"/>
<comment type="catalytic activity">
    <reaction evidence="12">
        <text>4-methyl-5-(2-phosphooxyethyl)-thiazole + 4-amino-2-methyl-5-(diphosphooxymethyl)pyrimidine + H(+) = thiamine phosphate + diphosphate</text>
        <dbReference type="Rhea" id="RHEA:22328"/>
        <dbReference type="ChEBI" id="CHEBI:15378"/>
        <dbReference type="ChEBI" id="CHEBI:33019"/>
        <dbReference type="ChEBI" id="CHEBI:37575"/>
        <dbReference type="ChEBI" id="CHEBI:57841"/>
        <dbReference type="ChEBI" id="CHEBI:58296"/>
        <dbReference type="EC" id="2.5.1.3"/>
    </reaction>
</comment>
<dbReference type="CDD" id="cd01170">
    <property type="entry name" value="THZ_kinase"/>
    <property type="match status" value="1"/>
</dbReference>
<dbReference type="InterPro" id="IPR034291">
    <property type="entry name" value="TMP_synthase"/>
</dbReference>
<keyword evidence="8" id="KW-0418">Kinase</keyword>
<dbReference type="GO" id="GO:0004417">
    <property type="term" value="F:hydroxyethylthiazole kinase activity"/>
    <property type="evidence" value="ECO:0007669"/>
    <property type="project" value="UniProtKB-EC"/>
</dbReference>
<dbReference type="GO" id="GO:0009228">
    <property type="term" value="P:thiamine biosynthetic process"/>
    <property type="evidence" value="ECO:0007669"/>
    <property type="project" value="UniProtKB-KW"/>
</dbReference>
<dbReference type="UniPathway" id="UPA00060">
    <property type="reaction ID" value="UER00139"/>
</dbReference>
<comment type="catalytic activity">
    <reaction evidence="13">
        <text>2-(2-carboxy-4-methylthiazol-5-yl)ethyl phosphate + 4-amino-2-methyl-5-(diphosphooxymethyl)pyrimidine + 2 H(+) = thiamine phosphate + CO2 + diphosphate</text>
        <dbReference type="Rhea" id="RHEA:47848"/>
        <dbReference type="ChEBI" id="CHEBI:15378"/>
        <dbReference type="ChEBI" id="CHEBI:16526"/>
        <dbReference type="ChEBI" id="CHEBI:33019"/>
        <dbReference type="ChEBI" id="CHEBI:37575"/>
        <dbReference type="ChEBI" id="CHEBI:57841"/>
        <dbReference type="ChEBI" id="CHEBI:62890"/>
        <dbReference type="EC" id="2.5.1.3"/>
    </reaction>
</comment>
<evidence type="ECO:0000256" key="4">
    <source>
        <dbReference type="ARBA" id="ARBA00005165"/>
    </source>
</evidence>
<evidence type="ECO:0000256" key="8">
    <source>
        <dbReference type="ARBA" id="ARBA00022777"/>
    </source>
</evidence>
<dbReference type="GO" id="GO:0000287">
    <property type="term" value="F:magnesium ion binding"/>
    <property type="evidence" value="ECO:0007669"/>
    <property type="project" value="InterPro"/>
</dbReference>
<dbReference type="Pfam" id="PF02581">
    <property type="entry name" value="TMP-TENI"/>
    <property type="match status" value="1"/>
</dbReference>
<evidence type="ECO:0000256" key="2">
    <source>
        <dbReference type="ARBA" id="ARBA00001946"/>
    </source>
</evidence>
<dbReference type="AlphaFoldDB" id="A0A3N4I1T6"/>
<keyword evidence="11" id="KW-0784">Thiamine biosynthesis</keyword>
<keyword evidence="6" id="KW-0479">Metal-binding</keyword>
<comment type="pathway">
    <text evidence="4">Cofactor biosynthesis; thiamine diphosphate biosynthesis; thiamine phosphate from 4-amino-2-methyl-5-diphosphomethylpyrimidine and 4-methyl-5-(2-phosphoethyl)-thiazole: step 1/1.</text>
</comment>
<dbReference type="Proteomes" id="UP000275078">
    <property type="component" value="Unassembled WGS sequence"/>
</dbReference>
<dbReference type="PANTHER" id="PTHR20857">
    <property type="entry name" value="THIAMINE-PHOSPHATE PYROPHOSPHORYLASE"/>
    <property type="match status" value="1"/>
</dbReference>
<keyword evidence="10" id="KW-0460">Magnesium</keyword>
<dbReference type="SUPFAM" id="SSF53613">
    <property type="entry name" value="Ribokinase-like"/>
    <property type="match status" value="1"/>
</dbReference>
<dbReference type="PANTHER" id="PTHR20857:SF23">
    <property type="entry name" value="THIAMINE BIOSYNTHETIC BIFUNCTIONAL ENZYME"/>
    <property type="match status" value="1"/>
</dbReference>
<keyword evidence="5" id="KW-0808">Transferase</keyword>
<evidence type="ECO:0000256" key="1">
    <source>
        <dbReference type="ARBA" id="ARBA00001771"/>
    </source>
</evidence>
<name>A0A3N4I1T6_ASCIM</name>
<evidence type="ECO:0000256" key="3">
    <source>
        <dbReference type="ARBA" id="ARBA00004868"/>
    </source>
</evidence>
<proteinExistence type="inferred from homology"/>
<evidence type="ECO:0000256" key="10">
    <source>
        <dbReference type="ARBA" id="ARBA00022842"/>
    </source>
</evidence>
<dbReference type="InterPro" id="IPR036206">
    <property type="entry name" value="ThiamineP_synth_sf"/>
</dbReference>
<dbReference type="GO" id="GO:0004789">
    <property type="term" value="F:thiamine-phosphate diphosphorylase activity"/>
    <property type="evidence" value="ECO:0007669"/>
    <property type="project" value="UniProtKB-EC"/>
</dbReference>
<dbReference type="HAMAP" id="MF_00097">
    <property type="entry name" value="TMP_synthase"/>
    <property type="match status" value="1"/>
</dbReference>
<dbReference type="InterPro" id="IPR022998">
    <property type="entry name" value="ThiamineP_synth_TenI"/>
</dbReference>
<evidence type="ECO:0000256" key="7">
    <source>
        <dbReference type="ARBA" id="ARBA00022741"/>
    </source>
</evidence>
<evidence type="ECO:0000256" key="14">
    <source>
        <dbReference type="ARBA" id="ARBA00047883"/>
    </source>
</evidence>
<evidence type="ECO:0000256" key="6">
    <source>
        <dbReference type="ARBA" id="ARBA00022723"/>
    </source>
</evidence>
<dbReference type="EMBL" id="ML119716">
    <property type="protein sequence ID" value="RPA78070.1"/>
    <property type="molecule type" value="Genomic_DNA"/>
</dbReference>
<dbReference type="Gene3D" id="3.40.1190.20">
    <property type="match status" value="1"/>
</dbReference>
<dbReference type="NCBIfam" id="TIGR00693">
    <property type="entry name" value="thiE"/>
    <property type="match status" value="1"/>
</dbReference>
<protein>
    <submittedName>
        <fullName evidence="16">HK-domain-containing protein</fullName>
    </submittedName>
</protein>
<evidence type="ECO:0000313" key="17">
    <source>
        <dbReference type="Proteomes" id="UP000275078"/>
    </source>
</evidence>
<reference evidence="16 17" key="1">
    <citation type="journal article" date="2018" name="Nat. Ecol. Evol.">
        <title>Pezizomycetes genomes reveal the molecular basis of ectomycorrhizal truffle lifestyle.</title>
        <authorList>
            <person name="Murat C."/>
            <person name="Payen T."/>
            <person name="Noel B."/>
            <person name="Kuo A."/>
            <person name="Morin E."/>
            <person name="Chen J."/>
            <person name="Kohler A."/>
            <person name="Krizsan K."/>
            <person name="Balestrini R."/>
            <person name="Da Silva C."/>
            <person name="Montanini B."/>
            <person name="Hainaut M."/>
            <person name="Levati E."/>
            <person name="Barry K.W."/>
            <person name="Belfiori B."/>
            <person name="Cichocki N."/>
            <person name="Clum A."/>
            <person name="Dockter R.B."/>
            <person name="Fauchery L."/>
            <person name="Guy J."/>
            <person name="Iotti M."/>
            <person name="Le Tacon F."/>
            <person name="Lindquist E.A."/>
            <person name="Lipzen A."/>
            <person name="Malagnac F."/>
            <person name="Mello A."/>
            <person name="Molinier V."/>
            <person name="Miyauchi S."/>
            <person name="Poulain J."/>
            <person name="Riccioni C."/>
            <person name="Rubini A."/>
            <person name="Sitrit Y."/>
            <person name="Splivallo R."/>
            <person name="Traeger S."/>
            <person name="Wang M."/>
            <person name="Zifcakova L."/>
            <person name="Wipf D."/>
            <person name="Zambonelli A."/>
            <person name="Paolocci F."/>
            <person name="Nowrousian M."/>
            <person name="Ottonello S."/>
            <person name="Baldrian P."/>
            <person name="Spatafora J.W."/>
            <person name="Henrissat B."/>
            <person name="Nagy L.G."/>
            <person name="Aury J.M."/>
            <person name="Wincker P."/>
            <person name="Grigoriev I.V."/>
            <person name="Bonfante P."/>
            <person name="Martin F.M."/>
        </authorList>
    </citation>
    <scope>NUCLEOTIDE SEQUENCE [LARGE SCALE GENOMIC DNA]</scope>
    <source>
        <strain evidence="16 17">RN42</strain>
    </source>
</reference>
<dbReference type="CDD" id="cd00564">
    <property type="entry name" value="TMP_TenI"/>
    <property type="match status" value="1"/>
</dbReference>
<accession>A0A3N4I1T6</accession>
<evidence type="ECO:0000256" key="13">
    <source>
        <dbReference type="ARBA" id="ARBA00047851"/>
    </source>
</evidence>
<dbReference type="InterPro" id="IPR013785">
    <property type="entry name" value="Aldolase_TIM"/>
</dbReference>
<evidence type="ECO:0000313" key="16">
    <source>
        <dbReference type="EMBL" id="RPA78070.1"/>
    </source>
</evidence>
<comment type="cofactor">
    <cofactor evidence="2">
        <name>Mg(2+)</name>
        <dbReference type="ChEBI" id="CHEBI:18420"/>
    </cofactor>
</comment>
<evidence type="ECO:0000256" key="5">
    <source>
        <dbReference type="ARBA" id="ARBA00022679"/>
    </source>
</evidence>
<dbReference type="PRINTS" id="PR01099">
    <property type="entry name" value="HYETHTZKNASE"/>
</dbReference>